<evidence type="ECO:0000256" key="1">
    <source>
        <dbReference type="ARBA" id="ARBA00004651"/>
    </source>
</evidence>
<keyword evidence="5 8" id="KW-0812">Transmembrane</keyword>
<evidence type="ECO:0000313" key="9">
    <source>
        <dbReference type="EMBL" id="PPC78490.1"/>
    </source>
</evidence>
<feature type="transmembrane region" description="Helical" evidence="8">
    <location>
        <begin position="212"/>
        <end position="234"/>
    </location>
</feature>
<accession>A0A2S5KUQ1</accession>
<sequence>MLLEFFQAVFPVIVCACLGWMMSRKTTLLNNPALPELVTRIGLPCLILSAFAKMDTGLLTMTHTVAAAVLFLALSAAVAAVGLKLAGLEIRWYLSLLVNPNTGNLGIPLVFALLGEKSLVHAVVISTLVQVSHFTLGVWLMSGSFSPKKILLNPSIIALVIGVLWTATGIATPKAVLGTLTMLSGMTLPIMLLLLGRSLASIDFKNMSNLSVISGLSVARVVLGVTVAYAVAWLLNLDPLVAKTLVIQGTMPVAVITYILASQYQGPKDEIAAVIMCSTVLSLLTVMGLSVVLL</sequence>
<evidence type="ECO:0000256" key="8">
    <source>
        <dbReference type="SAM" id="Phobius"/>
    </source>
</evidence>
<dbReference type="Proteomes" id="UP000238196">
    <property type="component" value="Unassembled WGS sequence"/>
</dbReference>
<comment type="similarity">
    <text evidence="2">Belongs to the auxin efflux carrier (TC 2.A.69) family.</text>
</comment>
<comment type="caution">
    <text evidence="9">The sequence shown here is derived from an EMBL/GenBank/DDBJ whole genome shotgun (WGS) entry which is preliminary data.</text>
</comment>
<evidence type="ECO:0000256" key="7">
    <source>
        <dbReference type="ARBA" id="ARBA00023136"/>
    </source>
</evidence>
<dbReference type="EMBL" id="PRLP01000015">
    <property type="protein sequence ID" value="PPC78490.1"/>
    <property type="molecule type" value="Genomic_DNA"/>
</dbReference>
<evidence type="ECO:0000256" key="5">
    <source>
        <dbReference type="ARBA" id="ARBA00022692"/>
    </source>
</evidence>
<dbReference type="PANTHER" id="PTHR36838">
    <property type="entry name" value="AUXIN EFFLUX CARRIER FAMILY PROTEIN"/>
    <property type="match status" value="1"/>
</dbReference>
<keyword evidence="4" id="KW-1003">Cell membrane</keyword>
<comment type="subcellular location">
    <subcellularLocation>
        <location evidence="1">Cell membrane</location>
        <topology evidence="1">Multi-pass membrane protein</topology>
    </subcellularLocation>
</comment>
<keyword evidence="3" id="KW-0813">Transport</keyword>
<feature type="transmembrane region" description="Helical" evidence="8">
    <location>
        <begin position="64"/>
        <end position="85"/>
    </location>
</feature>
<evidence type="ECO:0000313" key="10">
    <source>
        <dbReference type="Proteomes" id="UP000238196"/>
    </source>
</evidence>
<feature type="transmembrane region" description="Helical" evidence="8">
    <location>
        <begin position="119"/>
        <end position="139"/>
    </location>
</feature>
<feature type="transmembrane region" description="Helical" evidence="8">
    <location>
        <begin position="6"/>
        <end position="22"/>
    </location>
</feature>
<dbReference type="AlphaFoldDB" id="A0A2S5KUQ1"/>
<reference evidence="9 10" key="1">
    <citation type="submission" date="2018-02" db="EMBL/GenBank/DDBJ databases">
        <title>novel marine gammaproteobacteria from coastal saline agro ecosystem.</title>
        <authorList>
            <person name="Krishnan R."/>
            <person name="Ramesh Kumar N."/>
        </authorList>
    </citation>
    <scope>NUCLEOTIDE SEQUENCE [LARGE SCALE GENOMIC DNA]</scope>
    <source>
        <strain evidence="9 10">228</strain>
    </source>
</reference>
<feature type="transmembrane region" description="Helical" evidence="8">
    <location>
        <begin position="273"/>
        <end position="293"/>
    </location>
</feature>
<organism evidence="9 10">
    <name type="scientific">Proteobacteria bacterium 228</name>
    <dbReference type="NCBI Taxonomy" id="2083153"/>
    <lineage>
        <taxon>Bacteria</taxon>
        <taxon>Pseudomonadati</taxon>
        <taxon>Pseudomonadota</taxon>
    </lineage>
</organism>
<evidence type="ECO:0000256" key="3">
    <source>
        <dbReference type="ARBA" id="ARBA00022448"/>
    </source>
</evidence>
<evidence type="ECO:0000256" key="2">
    <source>
        <dbReference type="ARBA" id="ARBA00010145"/>
    </source>
</evidence>
<name>A0A2S5KUQ1_9PROT</name>
<evidence type="ECO:0000256" key="6">
    <source>
        <dbReference type="ARBA" id="ARBA00022989"/>
    </source>
</evidence>
<dbReference type="InterPro" id="IPR004776">
    <property type="entry name" value="Mem_transp_PIN-like"/>
</dbReference>
<gene>
    <name evidence="9" type="ORF">C4K68_05440</name>
</gene>
<feature type="transmembrane region" description="Helical" evidence="8">
    <location>
        <begin position="151"/>
        <end position="171"/>
    </location>
</feature>
<dbReference type="Pfam" id="PF03547">
    <property type="entry name" value="Mem_trans"/>
    <property type="match status" value="2"/>
</dbReference>
<feature type="transmembrane region" description="Helical" evidence="8">
    <location>
        <begin position="177"/>
        <end position="200"/>
    </location>
</feature>
<feature type="transmembrane region" description="Helical" evidence="8">
    <location>
        <begin position="240"/>
        <end position="261"/>
    </location>
</feature>
<evidence type="ECO:0000256" key="4">
    <source>
        <dbReference type="ARBA" id="ARBA00022475"/>
    </source>
</evidence>
<dbReference type="Gene3D" id="1.20.1530.20">
    <property type="match status" value="1"/>
</dbReference>
<proteinExistence type="inferred from homology"/>
<dbReference type="PANTHER" id="PTHR36838:SF1">
    <property type="entry name" value="SLR1864 PROTEIN"/>
    <property type="match status" value="1"/>
</dbReference>
<dbReference type="InterPro" id="IPR038770">
    <property type="entry name" value="Na+/solute_symporter_sf"/>
</dbReference>
<feature type="transmembrane region" description="Helical" evidence="8">
    <location>
        <begin position="92"/>
        <end position="113"/>
    </location>
</feature>
<dbReference type="GO" id="GO:0005886">
    <property type="term" value="C:plasma membrane"/>
    <property type="evidence" value="ECO:0007669"/>
    <property type="project" value="UniProtKB-SubCell"/>
</dbReference>
<dbReference type="GO" id="GO:0055085">
    <property type="term" value="P:transmembrane transport"/>
    <property type="evidence" value="ECO:0007669"/>
    <property type="project" value="InterPro"/>
</dbReference>
<dbReference type="OrthoDB" id="3238001at2"/>
<keyword evidence="6 8" id="KW-1133">Transmembrane helix</keyword>
<keyword evidence="7 8" id="KW-0472">Membrane</keyword>
<protein>
    <submittedName>
        <fullName evidence="9">Auxin efflux carrier</fullName>
    </submittedName>
</protein>